<keyword evidence="5" id="KW-1185">Reference proteome</keyword>
<dbReference type="Proteomes" id="UP000599578">
    <property type="component" value="Unassembled WGS sequence"/>
</dbReference>
<dbReference type="PIRSF" id="PIRSF012524">
    <property type="entry name" value="YitL_S1"/>
    <property type="match status" value="1"/>
</dbReference>
<dbReference type="EMBL" id="BMLT01000011">
    <property type="protein sequence ID" value="GGO86768.1"/>
    <property type="molecule type" value="Genomic_DNA"/>
</dbReference>
<dbReference type="RefSeq" id="WP_188862241.1">
    <property type="nucleotide sequence ID" value="NZ_BMLT01000011.1"/>
</dbReference>
<dbReference type="InterPro" id="IPR014464">
    <property type="entry name" value="CvfB_fam"/>
</dbReference>
<comment type="caution">
    <text evidence="4">The sequence shown here is derived from an EMBL/GenBank/DDBJ whole genome shotgun (WGS) entry which is preliminary data.</text>
</comment>
<proteinExistence type="inferred from homology"/>
<dbReference type="InterPro" id="IPR012340">
    <property type="entry name" value="NA-bd_OB-fold"/>
</dbReference>
<dbReference type="Gene3D" id="1.10.10.10">
    <property type="entry name" value="Winged helix-like DNA-binding domain superfamily/Winged helix DNA-binding domain"/>
    <property type="match status" value="1"/>
</dbReference>
<accession>A0A917ZNZ9</accession>
<dbReference type="Pfam" id="PF13509">
    <property type="entry name" value="S1_2"/>
    <property type="match status" value="1"/>
</dbReference>
<evidence type="ECO:0000259" key="2">
    <source>
        <dbReference type="Pfam" id="PF13509"/>
    </source>
</evidence>
<dbReference type="Gene3D" id="2.40.50.140">
    <property type="entry name" value="Nucleic acid-binding proteins"/>
    <property type="match status" value="3"/>
</dbReference>
<protein>
    <submittedName>
        <fullName evidence="4">GntR family transcriptional regulator</fullName>
    </submittedName>
</protein>
<dbReference type="PANTHER" id="PTHR37296:SF1">
    <property type="entry name" value="CONSERVED VIRULENCE FACTOR B"/>
    <property type="match status" value="1"/>
</dbReference>
<organism evidence="4 5">
    <name type="scientific">Marinobacterium nitratireducens</name>
    <dbReference type="NCBI Taxonomy" id="518897"/>
    <lineage>
        <taxon>Bacteria</taxon>
        <taxon>Pseudomonadati</taxon>
        <taxon>Pseudomonadota</taxon>
        <taxon>Gammaproteobacteria</taxon>
        <taxon>Oceanospirillales</taxon>
        <taxon>Oceanospirillaceae</taxon>
        <taxon>Marinobacterium</taxon>
    </lineage>
</organism>
<evidence type="ECO:0000313" key="5">
    <source>
        <dbReference type="Proteomes" id="UP000599578"/>
    </source>
</evidence>
<gene>
    <name evidence="4" type="primary">yitL</name>
    <name evidence="4" type="ORF">GCM10011348_38420</name>
</gene>
<dbReference type="InterPro" id="IPR039566">
    <property type="entry name" value="CvfB_S1_st"/>
</dbReference>
<feature type="domain" description="Conserved virulence factor B-like winged helix" evidence="3">
    <location>
        <begin position="218"/>
        <end position="274"/>
    </location>
</feature>
<name>A0A917ZNZ9_9GAMM</name>
<dbReference type="PANTHER" id="PTHR37296">
    <property type="entry name" value="CONSERVED VIRULENCE FACTOR B"/>
    <property type="match status" value="1"/>
</dbReference>
<dbReference type="InterPro" id="IPR036388">
    <property type="entry name" value="WH-like_DNA-bd_sf"/>
</dbReference>
<evidence type="ECO:0000259" key="3">
    <source>
        <dbReference type="Pfam" id="PF17783"/>
    </source>
</evidence>
<dbReference type="AlphaFoldDB" id="A0A917ZNZ9"/>
<comment type="similarity">
    <text evidence="1">Belongs to the CvfB family.</text>
</comment>
<reference evidence="4 5" key="1">
    <citation type="journal article" date="2014" name="Int. J. Syst. Evol. Microbiol.">
        <title>Complete genome sequence of Corynebacterium casei LMG S-19264T (=DSM 44701T), isolated from a smear-ripened cheese.</title>
        <authorList>
            <consortium name="US DOE Joint Genome Institute (JGI-PGF)"/>
            <person name="Walter F."/>
            <person name="Albersmeier A."/>
            <person name="Kalinowski J."/>
            <person name="Ruckert C."/>
        </authorList>
    </citation>
    <scope>NUCLEOTIDE SEQUENCE [LARGE SCALE GENOMIC DNA]</scope>
    <source>
        <strain evidence="4 5">CGMCC 1.7286</strain>
    </source>
</reference>
<dbReference type="Pfam" id="PF17783">
    <property type="entry name" value="WHD_CvfB"/>
    <property type="match status" value="1"/>
</dbReference>
<evidence type="ECO:0000313" key="4">
    <source>
        <dbReference type="EMBL" id="GGO86768.1"/>
    </source>
</evidence>
<dbReference type="InterPro" id="IPR040764">
    <property type="entry name" value="CvfB_WH"/>
</dbReference>
<feature type="domain" description="Conserved virulence factor B first S1" evidence="2">
    <location>
        <begin position="4"/>
        <end position="64"/>
    </location>
</feature>
<evidence type="ECO:0000256" key="1">
    <source>
        <dbReference type="PIRNR" id="PIRNR012524"/>
    </source>
</evidence>
<sequence>MADLGRFNRLQVIKQKDFGVYLDGGELGEILLPARYVPADCKTGDWLEVFVSLDSEDYLVATTQKPLAQVGDFALLRCADVTKVGAFLDWGLPKQLLAPFGEQHRRMEAGKSYLVHILIDRSDRIVASSKLDRFLDRTPANYRDGQAVDLVIANRTDLGFKAIVDGQHWGLIHQSDLFRRVHFGQQIRGYVKRVRPDGKLDLCLDQPGYNKVDGLAGQILERLRVEGGFIAAHDKTDPDTISRLFGCSKKAFKMAIGSLFKQRLIEIGDDGIRLTDSQP</sequence>